<dbReference type="Proteomes" id="UP000596004">
    <property type="component" value="Chromosome"/>
</dbReference>
<gene>
    <name evidence="1" type="ORF">IPJ89_02635</name>
</gene>
<evidence type="ECO:0000313" key="1">
    <source>
        <dbReference type="EMBL" id="QQR93111.1"/>
    </source>
</evidence>
<accession>A0A7T9I2J5</accession>
<proteinExistence type="predicted"/>
<reference evidence="1" key="1">
    <citation type="submission" date="2020-11" db="EMBL/GenBank/DDBJ databases">
        <title>Connecting structure to function with the recovery of over 1000 high-quality activated sludge metagenome-assembled genomes encoding full-length rRNA genes using long-read sequencing.</title>
        <authorList>
            <person name="Singleton C.M."/>
            <person name="Petriglieri F."/>
            <person name="Kristensen J.M."/>
            <person name="Kirkegaard R.H."/>
            <person name="Michaelsen T.Y."/>
            <person name="Andersen M.H."/>
            <person name="Karst S.M."/>
            <person name="Dueholm M.S."/>
            <person name="Nielsen P.H."/>
            <person name="Albertsen M."/>
        </authorList>
    </citation>
    <scope>NUCLEOTIDE SEQUENCE</scope>
    <source>
        <strain evidence="1">Fred_18-Q3-R57-64_BAT3C.431</strain>
    </source>
</reference>
<sequence length="107" mass="12807">MQGYRIFRTASFELDFQKMDSFHQTRVEQFMHQLNESALAVGKPLGFTWFREKKFNGSRMYYLVYEEWKAVLAVGFSDKKDQPKIITAIRINLHVYRQYMHGLLFGE</sequence>
<evidence type="ECO:0008006" key="2">
    <source>
        <dbReference type="Google" id="ProtNLM"/>
    </source>
</evidence>
<protein>
    <recommendedName>
        <fullName evidence="2">Type II toxin-antitoxin system RelE/ParE family toxin</fullName>
    </recommendedName>
</protein>
<dbReference type="EMBL" id="CP064981">
    <property type="protein sequence ID" value="QQR93111.1"/>
    <property type="molecule type" value="Genomic_DNA"/>
</dbReference>
<dbReference type="AlphaFoldDB" id="A0A7T9I2J5"/>
<organism evidence="1">
    <name type="scientific">Candidatus Iainarchaeum sp</name>
    <dbReference type="NCBI Taxonomy" id="3101447"/>
    <lineage>
        <taxon>Archaea</taxon>
        <taxon>Candidatus Iainarchaeota</taxon>
        <taxon>Candidatus Iainarchaeia</taxon>
        <taxon>Candidatus Iainarchaeales</taxon>
        <taxon>Candidatus Iainarchaeaceae</taxon>
        <taxon>Candidatus Iainarchaeum</taxon>
    </lineage>
</organism>
<name>A0A7T9I2J5_9ARCH</name>